<name>A0A9P6PW93_9FUNG</name>
<dbReference type="GO" id="GO:0046872">
    <property type="term" value="F:metal ion binding"/>
    <property type="evidence" value="ECO:0007669"/>
    <property type="project" value="UniProtKB-KW"/>
</dbReference>
<keyword evidence="4 8" id="KW-0540">Nuclease</keyword>
<keyword evidence="7 8" id="KW-0378">Hydrolase</keyword>
<dbReference type="InterPro" id="IPR004649">
    <property type="entry name" value="RNase_H2_suA"/>
</dbReference>
<comment type="cofactor">
    <cofactor evidence="2">
        <name>Mg(2+)</name>
        <dbReference type="ChEBI" id="CHEBI:18420"/>
    </cofactor>
</comment>
<dbReference type="Gene3D" id="1.10.10.460">
    <property type="entry name" value="Ribonuclease hii. Domain 2"/>
    <property type="match status" value="1"/>
</dbReference>
<dbReference type="InterPro" id="IPR023160">
    <property type="entry name" value="RNase_HII_hlx-loop-hlx_cap_dom"/>
</dbReference>
<dbReference type="GO" id="GO:0006298">
    <property type="term" value="P:mismatch repair"/>
    <property type="evidence" value="ECO:0007669"/>
    <property type="project" value="TreeGrafter"/>
</dbReference>
<comment type="function">
    <text evidence="9">Endonuclease that specifically degrades the RNA of RNA-DNA hybrids.</text>
</comment>
<evidence type="ECO:0000313" key="11">
    <source>
        <dbReference type="EMBL" id="KAG0254347.1"/>
    </source>
</evidence>
<dbReference type="InterPro" id="IPR024567">
    <property type="entry name" value="RNase_HII/HIII_dom"/>
</dbReference>
<evidence type="ECO:0000259" key="10">
    <source>
        <dbReference type="PROSITE" id="PS51975"/>
    </source>
</evidence>
<dbReference type="FunFam" id="1.10.10.460:FF:000001">
    <property type="entry name" value="Ribonuclease"/>
    <property type="match status" value="1"/>
</dbReference>
<protein>
    <recommendedName>
        <fullName evidence="9">Ribonuclease</fullName>
        <ecNumber evidence="9">3.1.26.4</ecNumber>
    </recommendedName>
</protein>
<evidence type="ECO:0000256" key="8">
    <source>
        <dbReference type="PROSITE-ProRule" id="PRU01319"/>
    </source>
</evidence>
<feature type="binding site" evidence="8">
    <location>
        <position position="60"/>
    </location>
    <ligand>
        <name>a divalent metal cation</name>
        <dbReference type="ChEBI" id="CHEBI:60240"/>
    </ligand>
</feature>
<reference evidence="11" key="1">
    <citation type="journal article" date="2020" name="Fungal Divers.">
        <title>Resolving the Mortierellaceae phylogeny through synthesis of multi-gene phylogenetics and phylogenomics.</title>
        <authorList>
            <person name="Vandepol N."/>
            <person name="Liber J."/>
            <person name="Desiro A."/>
            <person name="Na H."/>
            <person name="Kennedy M."/>
            <person name="Barry K."/>
            <person name="Grigoriev I.V."/>
            <person name="Miller A.N."/>
            <person name="O'Donnell K."/>
            <person name="Stajich J.E."/>
            <person name="Bonito G."/>
        </authorList>
    </citation>
    <scope>NUCLEOTIDE SEQUENCE</scope>
    <source>
        <strain evidence="11">KOD948</strain>
    </source>
</reference>
<dbReference type="PROSITE" id="PS51975">
    <property type="entry name" value="RNASE_H_2"/>
    <property type="match status" value="1"/>
</dbReference>
<feature type="domain" description="RNase H type-2" evidence="10">
    <location>
        <begin position="53"/>
        <end position="279"/>
    </location>
</feature>
<dbReference type="GO" id="GO:0043137">
    <property type="term" value="P:DNA replication, removal of RNA primer"/>
    <property type="evidence" value="ECO:0007669"/>
    <property type="project" value="TreeGrafter"/>
</dbReference>
<comment type="caution">
    <text evidence="11">The sequence shown here is derived from an EMBL/GenBank/DDBJ whole genome shotgun (WGS) entry which is preliminary data.</text>
</comment>
<evidence type="ECO:0000256" key="5">
    <source>
        <dbReference type="ARBA" id="ARBA00022723"/>
    </source>
</evidence>
<evidence type="ECO:0000256" key="3">
    <source>
        <dbReference type="ARBA" id="ARBA00007058"/>
    </source>
</evidence>
<sequence length="345" mass="38515">MDPEEEPNSFEMEEAELTLSNSAFRPPSGIKSALLKSYTYTTPLPTGLEPEQECILGVDEAGRGPVLGPMVYGICYCPLSKKDELAKLGFADSKTLKEDARDNLLEVIMSRPDLIGWSVRVLSPMDISNSMLRKEKYGLNALAHDTTIQLIRETLASGVNLKEVYVDTVGPPETYQRKLENLFPSITKIVVAKKADSKYPIVSAASICAKVTRDDVLRHWIFAENGMEDIISREFGSGYPSDPKTKAWLRSNMDPIFGYPNIVRFSWETCKTLLETSGTSVQWQVPDDDASKAQPRITALFASSNDENGVLAQQRRQYSTFACKSNPRPRPQIMQDMALRNAIDF</sequence>
<proteinExistence type="inferred from homology"/>
<dbReference type="InterPro" id="IPR001352">
    <property type="entry name" value="RNase_HII/HIII"/>
</dbReference>
<evidence type="ECO:0000256" key="4">
    <source>
        <dbReference type="ARBA" id="ARBA00022722"/>
    </source>
</evidence>
<dbReference type="PANTHER" id="PTHR10954">
    <property type="entry name" value="RIBONUCLEASE H2 SUBUNIT A"/>
    <property type="match status" value="1"/>
</dbReference>
<evidence type="ECO:0000256" key="2">
    <source>
        <dbReference type="ARBA" id="ARBA00001946"/>
    </source>
</evidence>
<feature type="binding site" evidence="8">
    <location>
        <position position="167"/>
    </location>
    <ligand>
        <name>a divalent metal cation</name>
        <dbReference type="ChEBI" id="CHEBI:60240"/>
    </ligand>
</feature>
<evidence type="ECO:0000256" key="7">
    <source>
        <dbReference type="ARBA" id="ARBA00022801"/>
    </source>
</evidence>
<dbReference type="Proteomes" id="UP000726737">
    <property type="component" value="Unassembled WGS sequence"/>
</dbReference>
<dbReference type="PANTHER" id="PTHR10954:SF7">
    <property type="entry name" value="RIBONUCLEASE H2 SUBUNIT A"/>
    <property type="match status" value="1"/>
</dbReference>
<dbReference type="EMBL" id="JAAAJA010000407">
    <property type="protein sequence ID" value="KAG0254347.1"/>
    <property type="molecule type" value="Genomic_DNA"/>
</dbReference>
<gene>
    <name evidence="11" type="primary">RNASEH2A</name>
    <name evidence="11" type="ORF">BG011_005809</name>
</gene>
<dbReference type="Gene3D" id="3.30.420.10">
    <property type="entry name" value="Ribonuclease H-like superfamily/Ribonuclease H"/>
    <property type="match status" value="1"/>
</dbReference>
<dbReference type="GO" id="GO:0003723">
    <property type="term" value="F:RNA binding"/>
    <property type="evidence" value="ECO:0007669"/>
    <property type="project" value="UniProtKB-UniRule"/>
</dbReference>
<evidence type="ECO:0000256" key="1">
    <source>
        <dbReference type="ARBA" id="ARBA00000077"/>
    </source>
</evidence>
<comment type="catalytic activity">
    <reaction evidence="1 8 9">
        <text>Endonucleolytic cleavage to 5'-phosphomonoester.</text>
        <dbReference type="EC" id="3.1.26.4"/>
    </reaction>
</comment>
<dbReference type="GO" id="GO:0032299">
    <property type="term" value="C:ribonuclease H2 complex"/>
    <property type="evidence" value="ECO:0007669"/>
    <property type="project" value="TreeGrafter"/>
</dbReference>
<dbReference type="InterPro" id="IPR012337">
    <property type="entry name" value="RNaseH-like_sf"/>
</dbReference>
<evidence type="ECO:0000256" key="6">
    <source>
        <dbReference type="ARBA" id="ARBA00022759"/>
    </source>
</evidence>
<keyword evidence="12" id="KW-1185">Reference proteome</keyword>
<accession>A0A9P6PW93</accession>
<organism evidence="11 12">
    <name type="scientific">Mortierella polycephala</name>
    <dbReference type="NCBI Taxonomy" id="41804"/>
    <lineage>
        <taxon>Eukaryota</taxon>
        <taxon>Fungi</taxon>
        <taxon>Fungi incertae sedis</taxon>
        <taxon>Mucoromycota</taxon>
        <taxon>Mortierellomycotina</taxon>
        <taxon>Mortierellomycetes</taxon>
        <taxon>Mortierellales</taxon>
        <taxon>Mortierellaceae</taxon>
        <taxon>Mortierella</taxon>
    </lineage>
</organism>
<dbReference type="OrthoDB" id="7462577at2759"/>
<comment type="similarity">
    <text evidence="3">Belongs to the RNase HII family. Eukaryotic subfamily.</text>
</comment>
<dbReference type="AlphaFoldDB" id="A0A9P6PW93"/>
<dbReference type="FunFam" id="3.30.420.10:FF:000016">
    <property type="entry name" value="Ribonuclease"/>
    <property type="match status" value="1"/>
</dbReference>
<evidence type="ECO:0000313" key="12">
    <source>
        <dbReference type="Proteomes" id="UP000726737"/>
    </source>
</evidence>
<feature type="binding site" evidence="8">
    <location>
        <position position="59"/>
    </location>
    <ligand>
        <name>a divalent metal cation</name>
        <dbReference type="ChEBI" id="CHEBI:60240"/>
    </ligand>
</feature>
<dbReference type="NCBIfam" id="TIGR00729">
    <property type="entry name" value="ribonuclease HII"/>
    <property type="match status" value="1"/>
</dbReference>
<keyword evidence="6 8" id="KW-0255">Endonuclease</keyword>
<keyword evidence="5 8" id="KW-0479">Metal-binding</keyword>
<comment type="cofactor">
    <cofactor evidence="8">
        <name>Mn(2+)</name>
        <dbReference type="ChEBI" id="CHEBI:29035"/>
    </cofactor>
    <cofactor evidence="8">
        <name>Mg(2+)</name>
        <dbReference type="ChEBI" id="CHEBI:18420"/>
    </cofactor>
    <text evidence="8">Manganese or magnesium. Binds 1 divalent metal ion per monomer in the absence of substrate. May bind a second metal ion after substrate binding.</text>
</comment>
<evidence type="ECO:0000256" key="9">
    <source>
        <dbReference type="RuleBase" id="RU003515"/>
    </source>
</evidence>
<dbReference type="CDD" id="cd07181">
    <property type="entry name" value="RNase_HII_eukaryota_like"/>
    <property type="match status" value="1"/>
</dbReference>
<dbReference type="InterPro" id="IPR036397">
    <property type="entry name" value="RNaseH_sf"/>
</dbReference>
<dbReference type="SUPFAM" id="SSF53098">
    <property type="entry name" value="Ribonuclease H-like"/>
    <property type="match status" value="1"/>
</dbReference>
<dbReference type="EC" id="3.1.26.4" evidence="9"/>
<dbReference type="GO" id="GO:0004523">
    <property type="term" value="F:RNA-DNA hybrid ribonuclease activity"/>
    <property type="evidence" value="ECO:0007669"/>
    <property type="project" value="UniProtKB-UniRule"/>
</dbReference>
<dbReference type="Pfam" id="PF01351">
    <property type="entry name" value="RNase_HII"/>
    <property type="match status" value="1"/>
</dbReference>